<dbReference type="Pfam" id="PF12802">
    <property type="entry name" value="MarR_2"/>
    <property type="match status" value="1"/>
</dbReference>
<dbReference type="SUPFAM" id="SSF46785">
    <property type="entry name" value="Winged helix' DNA-binding domain"/>
    <property type="match status" value="1"/>
</dbReference>
<dbReference type="PANTHER" id="PTHR33164:SF57">
    <property type="entry name" value="MARR-FAMILY TRANSCRIPTIONAL REGULATOR"/>
    <property type="match status" value="1"/>
</dbReference>
<evidence type="ECO:0000313" key="3">
    <source>
        <dbReference type="Proteomes" id="UP000183447"/>
    </source>
</evidence>
<evidence type="ECO:0000259" key="1">
    <source>
        <dbReference type="PROSITE" id="PS50995"/>
    </source>
</evidence>
<gene>
    <name evidence="2" type="ORF">SAMN02983003_0458</name>
</gene>
<dbReference type="InterPro" id="IPR036390">
    <property type="entry name" value="WH_DNA-bd_sf"/>
</dbReference>
<name>A0A1K2HTW7_9HYPH</name>
<dbReference type="PROSITE" id="PS50995">
    <property type="entry name" value="HTH_MARR_2"/>
    <property type="match status" value="1"/>
</dbReference>
<feature type="domain" description="HTH marR-type" evidence="1">
    <location>
        <begin position="36"/>
        <end position="176"/>
    </location>
</feature>
<dbReference type="GO" id="GO:0006950">
    <property type="term" value="P:response to stress"/>
    <property type="evidence" value="ECO:0007669"/>
    <property type="project" value="TreeGrafter"/>
</dbReference>
<dbReference type="Proteomes" id="UP000183447">
    <property type="component" value="Unassembled WGS sequence"/>
</dbReference>
<dbReference type="AlphaFoldDB" id="A0A1K2HTW7"/>
<dbReference type="InterPro" id="IPR036388">
    <property type="entry name" value="WH-like_DNA-bd_sf"/>
</dbReference>
<dbReference type="PANTHER" id="PTHR33164">
    <property type="entry name" value="TRANSCRIPTIONAL REGULATOR, MARR FAMILY"/>
    <property type="match status" value="1"/>
</dbReference>
<dbReference type="Gene3D" id="1.10.10.10">
    <property type="entry name" value="Winged helix-like DNA-binding domain superfamily/Winged helix DNA-binding domain"/>
    <property type="match status" value="1"/>
</dbReference>
<dbReference type="InterPro" id="IPR039422">
    <property type="entry name" value="MarR/SlyA-like"/>
</dbReference>
<dbReference type="STRING" id="665118.SAMN02983003_0458"/>
<dbReference type="GO" id="GO:0003700">
    <property type="term" value="F:DNA-binding transcription factor activity"/>
    <property type="evidence" value="ECO:0007669"/>
    <property type="project" value="InterPro"/>
</dbReference>
<dbReference type="EMBL" id="FPKU01000001">
    <property type="protein sequence ID" value="SFZ81366.1"/>
    <property type="molecule type" value="Genomic_DNA"/>
</dbReference>
<evidence type="ECO:0000313" key="2">
    <source>
        <dbReference type="EMBL" id="SFZ81366.1"/>
    </source>
</evidence>
<reference evidence="2 3" key="1">
    <citation type="submission" date="2016-11" db="EMBL/GenBank/DDBJ databases">
        <authorList>
            <person name="Jaros S."/>
            <person name="Januszkiewicz K."/>
            <person name="Wedrychowicz H."/>
        </authorList>
    </citation>
    <scope>NUCLEOTIDE SEQUENCE [LARGE SCALE GENOMIC DNA]</scope>
    <source>
        <strain evidence="2 3">ATCC 23634</strain>
    </source>
</reference>
<dbReference type="GO" id="GO:0003677">
    <property type="term" value="F:DNA binding"/>
    <property type="evidence" value="ECO:0007669"/>
    <property type="project" value="UniProtKB-KW"/>
</dbReference>
<protein>
    <submittedName>
        <fullName evidence="2">DNA-binding transcriptional regulator, MarR family</fullName>
    </submittedName>
</protein>
<keyword evidence="3" id="KW-1185">Reference proteome</keyword>
<proteinExistence type="predicted"/>
<accession>A0A1K2HTW7</accession>
<organism evidence="2 3">
    <name type="scientific">Devosia enhydra</name>
    <dbReference type="NCBI Taxonomy" id="665118"/>
    <lineage>
        <taxon>Bacteria</taxon>
        <taxon>Pseudomonadati</taxon>
        <taxon>Pseudomonadota</taxon>
        <taxon>Alphaproteobacteria</taxon>
        <taxon>Hyphomicrobiales</taxon>
        <taxon>Devosiaceae</taxon>
        <taxon>Devosia</taxon>
    </lineage>
</organism>
<keyword evidence="2" id="KW-0238">DNA-binding</keyword>
<dbReference type="InterPro" id="IPR000835">
    <property type="entry name" value="HTH_MarR-typ"/>
</dbReference>
<dbReference type="SMART" id="SM00347">
    <property type="entry name" value="HTH_MARR"/>
    <property type="match status" value="1"/>
</dbReference>
<sequence length="196" mass="21553">MDRCYDAAMCTDLHLDPELIRIAEATGMSHEGAEAVAAIDEVMIRIRRALMRRDLGRQILSRLDSGLELIHLDALWAVDSDAPDAGEMTVGQVAARLEIDPSRASRIVAELVDKGYLVRVASQADARRICLGLTLLGQNLLNDVKAMKWGAFSRALASWPEDEIVLFARLLDRFSTWTTDAFADTAEAPLDEAKAS</sequence>